<protein>
    <submittedName>
        <fullName evidence="2">Uncharacterized protein</fullName>
    </submittedName>
</protein>
<evidence type="ECO:0000313" key="2">
    <source>
        <dbReference type="EMBL" id="JAT33919.1"/>
    </source>
</evidence>
<proteinExistence type="predicted"/>
<gene>
    <name evidence="2" type="ORF">g.53877</name>
</gene>
<organism evidence="2">
    <name type="scientific">Graphocephala atropunctata</name>
    <dbReference type="NCBI Taxonomy" id="36148"/>
    <lineage>
        <taxon>Eukaryota</taxon>
        <taxon>Metazoa</taxon>
        <taxon>Ecdysozoa</taxon>
        <taxon>Arthropoda</taxon>
        <taxon>Hexapoda</taxon>
        <taxon>Insecta</taxon>
        <taxon>Pterygota</taxon>
        <taxon>Neoptera</taxon>
        <taxon>Paraneoptera</taxon>
        <taxon>Hemiptera</taxon>
        <taxon>Auchenorrhyncha</taxon>
        <taxon>Membracoidea</taxon>
        <taxon>Cicadellidae</taxon>
        <taxon>Cicadellinae</taxon>
        <taxon>Cicadellini</taxon>
        <taxon>Graphocephala</taxon>
    </lineage>
</organism>
<feature type="compositionally biased region" description="Polar residues" evidence="1">
    <location>
        <begin position="90"/>
        <end position="124"/>
    </location>
</feature>
<evidence type="ECO:0000256" key="1">
    <source>
        <dbReference type="SAM" id="MobiDB-lite"/>
    </source>
</evidence>
<feature type="non-terminal residue" evidence="2">
    <location>
        <position position="226"/>
    </location>
</feature>
<reference evidence="2" key="1">
    <citation type="submission" date="2015-11" db="EMBL/GenBank/DDBJ databases">
        <title>De novo transcriptome assembly of four potential Pierce s Disease insect vectors from Arizona vineyards.</title>
        <authorList>
            <person name="Tassone E.E."/>
        </authorList>
    </citation>
    <scope>NUCLEOTIDE SEQUENCE</scope>
</reference>
<dbReference type="AlphaFoldDB" id="A0A1B6MDF3"/>
<name>A0A1B6MDF3_9HEMI</name>
<dbReference type="EMBL" id="GEBQ01006058">
    <property type="protein sequence ID" value="JAT33919.1"/>
    <property type="molecule type" value="Transcribed_RNA"/>
</dbReference>
<accession>A0A1B6MDF3</accession>
<feature type="non-terminal residue" evidence="2">
    <location>
        <position position="1"/>
    </location>
</feature>
<sequence length="226" mass="25149">KLGQIIDDYLKKIEKQNKIIKNLNMKIETQSDVIIKPKSNSTATQTTSSENAPSTVANFPSLLSEILNLSKKQDHMEDMLSKLTSQITVTPGTSQTSSKTLNKSPLTNAAMTDDNNLTPGASQTGHEKLSSHHLTDIETVNNNNLTPGTSQTRRKKLYHYQSLIRTQSTTQNQTEDYLKTPKQSLKKKNFFSVSLHAANYRNACTVNSHLSQVTNTFKVQNCPPIT</sequence>
<feature type="region of interest" description="Disordered" evidence="1">
    <location>
        <begin position="90"/>
        <end position="132"/>
    </location>
</feature>